<evidence type="ECO:0000313" key="1">
    <source>
        <dbReference type="EMBL" id="VDN18104.1"/>
    </source>
</evidence>
<keyword evidence="2" id="KW-1185">Reference proteome</keyword>
<protein>
    <submittedName>
        <fullName evidence="3">Reverse transcriptase</fullName>
    </submittedName>
</protein>
<dbReference type="Proteomes" id="UP000271098">
    <property type="component" value="Unassembled WGS sequence"/>
</dbReference>
<evidence type="ECO:0000313" key="3">
    <source>
        <dbReference type="WBParaSite" id="GPUH_0001094401-mRNA-1"/>
    </source>
</evidence>
<name>A0A183DQE0_9BILA</name>
<dbReference type="AlphaFoldDB" id="A0A183DQE0"/>
<accession>A0A183DQE0</accession>
<reference evidence="1 2" key="2">
    <citation type="submission" date="2018-11" db="EMBL/GenBank/DDBJ databases">
        <authorList>
            <consortium name="Pathogen Informatics"/>
        </authorList>
    </citation>
    <scope>NUCLEOTIDE SEQUENCE [LARGE SCALE GENOMIC DNA]</scope>
</reference>
<gene>
    <name evidence="1" type="ORF">GPUH_LOCUS10931</name>
</gene>
<dbReference type="OrthoDB" id="283815at2759"/>
<dbReference type="WBParaSite" id="GPUH_0001094401-mRNA-1">
    <property type="protein sequence ID" value="GPUH_0001094401-mRNA-1"/>
    <property type="gene ID" value="GPUH_0001094401"/>
</dbReference>
<sequence length="284" mass="34033">MNAIEATMKQCAYVSRRTQRACKNYRPPSKLTEEGFCEVSLRGIFFFFPQKLKQKETEDSRRAHISRRAWKYRVVKDMNAIEATMKQCAYVSRRTQRACKNYRPPSKLTEEGFCEVHTRFFQRLAEHSAAERRRIEKDLLDESDDFLLSGNAGVWTDEEVLWWELVALDQKLTAIRDFRKMIAEKARRLTRFYKKKINEKEKKVTEDWPESEHQQYNDVFLDDNPKDPLRNAGVWTDEEVLWWELVALDQKLTAIRDFRKMIAEKARRLTRFYKKKINEKEKKG</sequence>
<organism evidence="3">
    <name type="scientific">Gongylonema pulchrum</name>
    <dbReference type="NCBI Taxonomy" id="637853"/>
    <lineage>
        <taxon>Eukaryota</taxon>
        <taxon>Metazoa</taxon>
        <taxon>Ecdysozoa</taxon>
        <taxon>Nematoda</taxon>
        <taxon>Chromadorea</taxon>
        <taxon>Rhabditida</taxon>
        <taxon>Spirurina</taxon>
        <taxon>Spiruromorpha</taxon>
        <taxon>Spiruroidea</taxon>
        <taxon>Gongylonematidae</taxon>
        <taxon>Gongylonema</taxon>
    </lineage>
</organism>
<evidence type="ECO:0000313" key="2">
    <source>
        <dbReference type="Proteomes" id="UP000271098"/>
    </source>
</evidence>
<dbReference type="EMBL" id="UYRT01078239">
    <property type="protein sequence ID" value="VDN18104.1"/>
    <property type="molecule type" value="Genomic_DNA"/>
</dbReference>
<reference evidence="3" key="1">
    <citation type="submission" date="2016-06" db="UniProtKB">
        <authorList>
            <consortium name="WormBaseParasite"/>
        </authorList>
    </citation>
    <scope>IDENTIFICATION</scope>
</reference>
<proteinExistence type="predicted"/>